<accession>A0A6G6FQM1</accession>
<proteinExistence type="evidence at transcript level"/>
<dbReference type="EMBL" id="MK805306">
    <property type="protein sequence ID" value="QIE48578.1"/>
    <property type="molecule type" value="mRNA"/>
</dbReference>
<evidence type="ECO:0000256" key="1">
    <source>
        <dbReference type="SAM" id="MobiDB-lite"/>
    </source>
</evidence>
<protein>
    <submittedName>
        <fullName evidence="3">Uncharacterized protein</fullName>
    </submittedName>
</protein>
<evidence type="ECO:0000313" key="3">
    <source>
        <dbReference type="EMBL" id="QIE48578.1"/>
    </source>
</evidence>
<reference evidence="3" key="1">
    <citation type="journal article" date="2019" name="J. For. Res.">
        <title>Expression and analysis of zinc finger family gene in Lenzites gibbosa.</title>
        <authorList>
            <person name="Zhang J."/>
            <person name="Chi Y."/>
            <person name="Li S."/>
            <person name="Zhang J."/>
            <person name="Chen J."/>
        </authorList>
    </citation>
    <scope>NUCLEOTIDE SEQUENCE</scope>
    <source>
        <strain evidence="2">ZnF115</strain>
        <strain evidence="3">ZnF172</strain>
    </source>
</reference>
<name>A0A6G6FQM1_9APHY</name>
<organism evidence="3">
    <name type="scientific">Trametes gibbosa</name>
    <dbReference type="NCBI Taxonomy" id="160864"/>
    <lineage>
        <taxon>Eukaryota</taxon>
        <taxon>Fungi</taxon>
        <taxon>Dikarya</taxon>
        <taxon>Basidiomycota</taxon>
        <taxon>Agaricomycotina</taxon>
        <taxon>Agaricomycetes</taxon>
        <taxon>Polyporales</taxon>
        <taxon>Polyporaceae</taxon>
        <taxon>Trametes</taxon>
    </lineage>
</organism>
<sequence>MQWVKVMRLARAHNPDPSQEVSLPQCPICRTELNEQRPMIPNIRMDNAVQTHISLSAQFGRVDWEPTGKRYLDFVKRKEYAHAVEHPSLVPLTCTLFLATDRDAASKDRSTAGHSASCPKPPTNHALDWVDEMYSEVENLSSEE</sequence>
<feature type="region of interest" description="Disordered" evidence="1">
    <location>
        <begin position="105"/>
        <end position="124"/>
    </location>
</feature>
<dbReference type="EMBL" id="MK805249">
    <property type="protein sequence ID" value="QIE48522.1"/>
    <property type="molecule type" value="mRNA"/>
</dbReference>
<dbReference type="AlphaFoldDB" id="A0A6G6FQM1"/>
<evidence type="ECO:0000313" key="2">
    <source>
        <dbReference type="EMBL" id="QIE48522.1"/>
    </source>
</evidence>